<dbReference type="GO" id="GO:0015990">
    <property type="term" value="P:electron transport coupled proton transport"/>
    <property type="evidence" value="ECO:0007669"/>
    <property type="project" value="TreeGrafter"/>
</dbReference>
<dbReference type="eggNOG" id="COG3125">
    <property type="taxonomic scope" value="Bacteria"/>
</dbReference>
<dbReference type="GO" id="GO:0019646">
    <property type="term" value="P:aerobic electron transport chain"/>
    <property type="evidence" value="ECO:0007669"/>
    <property type="project" value="TreeGrafter"/>
</dbReference>
<evidence type="ECO:0000256" key="7">
    <source>
        <dbReference type="ARBA" id="ARBA00023002"/>
    </source>
</evidence>
<evidence type="ECO:0000256" key="9">
    <source>
        <dbReference type="RuleBase" id="RU367153"/>
    </source>
</evidence>
<evidence type="ECO:0000313" key="11">
    <source>
        <dbReference type="Proteomes" id="UP000010523"/>
    </source>
</evidence>
<dbReference type="GO" id="GO:0009486">
    <property type="term" value="F:cytochrome bo3 ubiquinol oxidase activity"/>
    <property type="evidence" value="ECO:0007669"/>
    <property type="project" value="TreeGrafter"/>
</dbReference>
<evidence type="ECO:0000256" key="2">
    <source>
        <dbReference type="ARBA" id="ARBA00004651"/>
    </source>
</evidence>
<dbReference type="InterPro" id="IPR014250">
    <property type="entry name" value="QoxD"/>
</dbReference>
<keyword evidence="5 9" id="KW-0812">Transmembrane</keyword>
<accession>I3DVU0</accession>
<dbReference type="NCBIfam" id="TIGR02901">
    <property type="entry name" value="QoxD"/>
    <property type="match status" value="1"/>
</dbReference>
<name>I3DVU0_BACMT</name>
<dbReference type="GO" id="GO:0015078">
    <property type="term" value="F:proton transmembrane transporter activity"/>
    <property type="evidence" value="ECO:0007669"/>
    <property type="project" value="TreeGrafter"/>
</dbReference>
<dbReference type="Proteomes" id="UP000010523">
    <property type="component" value="Unassembled WGS sequence"/>
</dbReference>
<comment type="function">
    <text evidence="9">Catalyzes quinol oxidation with the concomitant reduction of oxygen to water.</text>
</comment>
<comment type="catalytic activity">
    <reaction evidence="1 9">
        <text>2 a quinol + O2 = 2 a quinone + 2 H2O</text>
        <dbReference type="Rhea" id="RHEA:55376"/>
        <dbReference type="ChEBI" id="CHEBI:15377"/>
        <dbReference type="ChEBI" id="CHEBI:15379"/>
        <dbReference type="ChEBI" id="CHEBI:24646"/>
        <dbReference type="ChEBI" id="CHEBI:132124"/>
    </reaction>
</comment>
<dbReference type="PATRIC" id="fig|997296.3.peg.2614"/>
<dbReference type="GO" id="GO:0009319">
    <property type="term" value="C:cytochrome o ubiquinol oxidase complex"/>
    <property type="evidence" value="ECO:0007669"/>
    <property type="project" value="TreeGrafter"/>
</dbReference>
<keyword evidence="7 9" id="KW-0560">Oxidoreductase</keyword>
<dbReference type="PANTHER" id="PTHR36835:SF1">
    <property type="entry name" value="CYTOCHROME BO(3) UBIQUINOL OXIDASE SUBUNIT 4"/>
    <property type="match status" value="1"/>
</dbReference>
<keyword evidence="11" id="KW-1185">Reference proteome</keyword>
<evidence type="ECO:0000256" key="6">
    <source>
        <dbReference type="ARBA" id="ARBA00022989"/>
    </source>
</evidence>
<dbReference type="GO" id="GO:0042773">
    <property type="term" value="P:ATP synthesis coupled electron transport"/>
    <property type="evidence" value="ECO:0007669"/>
    <property type="project" value="UniProtKB-UniRule"/>
</dbReference>
<evidence type="ECO:0000256" key="3">
    <source>
        <dbReference type="ARBA" id="ARBA00008079"/>
    </source>
</evidence>
<reference evidence="10 11" key="1">
    <citation type="journal article" date="2012" name="Appl. Environ. Microbiol.">
        <title>Genome Sequence of Thermotolerant Bacillus methanolicus: Features and Regulation Related to Methylotrophy and Production of L-Lysine and L-Glutamate from Methanol.</title>
        <authorList>
            <person name="Heggeset T.M."/>
            <person name="Krog A."/>
            <person name="Balzer S."/>
            <person name="Wentzel A."/>
            <person name="Ellingsen T.E."/>
            <person name="Brautaset T."/>
        </authorList>
    </citation>
    <scope>NUCLEOTIDE SEQUENCE [LARGE SCALE GENOMIC DNA]</scope>
    <source>
        <strain evidence="10 11">PB1</strain>
    </source>
</reference>
<comment type="similarity">
    <text evidence="3 9">Belongs to the cytochrome c oxidase bacterial subunit 4 family.</text>
</comment>
<dbReference type="InterPro" id="IPR050968">
    <property type="entry name" value="Cytochrome_c_oxidase_bac_sub4"/>
</dbReference>
<keyword evidence="8 9" id="KW-0472">Membrane</keyword>
<evidence type="ECO:0000313" key="10">
    <source>
        <dbReference type="EMBL" id="EIJ78361.1"/>
    </source>
</evidence>
<dbReference type="Pfam" id="PF03626">
    <property type="entry name" value="COX4_pro"/>
    <property type="match status" value="1"/>
</dbReference>
<evidence type="ECO:0000256" key="5">
    <source>
        <dbReference type="ARBA" id="ARBA00022692"/>
    </source>
</evidence>
<protein>
    <recommendedName>
        <fullName evidence="9">Quinol oxidase subunit 4</fullName>
        <ecNumber evidence="9">1.10.3.-</ecNumber>
    </recommendedName>
</protein>
<evidence type="ECO:0000256" key="8">
    <source>
        <dbReference type="ARBA" id="ARBA00023136"/>
    </source>
</evidence>
<gene>
    <name evidence="10" type="ORF">PB1_12404</name>
</gene>
<dbReference type="RefSeq" id="WP_004436746.1">
    <property type="nucleotide sequence ID" value="NZ_AFEU01000003.1"/>
</dbReference>
<dbReference type="EC" id="1.10.3.-" evidence="9"/>
<dbReference type="EMBL" id="AFEU01000003">
    <property type="protein sequence ID" value="EIJ78361.1"/>
    <property type="molecule type" value="Genomic_DNA"/>
</dbReference>
<dbReference type="GO" id="GO:0005886">
    <property type="term" value="C:plasma membrane"/>
    <property type="evidence" value="ECO:0007669"/>
    <property type="project" value="UniProtKB-SubCell"/>
</dbReference>
<comment type="caution">
    <text evidence="10">The sequence shown here is derived from an EMBL/GenBank/DDBJ whole genome shotgun (WGS) entry which is preliminary data.</text>
</comment>
<comment type="caution">
    <text evidence="9">Lacks conserved residue(s) required for the propagation of feature annotation.</text>
</comment>
<keyword evidence="4 9" id="KW-1003">Cell membrane</keyword>
<comment type="subcellular location">
    <subcellularLocation>
        <location evidence="2 9">Cell membrane</location>
        <topology evidence="2 9">Multi-pass membrane protein</topology>
    </subcellularLocation>
</comment>
<feature type="transmembrane region" description="Helical" evidence="9">
    <location>
        <begin position="72"/>
        <end position="93"/>
    </location>
</feature>
<keyword evidence="6 9" id="KW-1133">Transmembrane helix</keyword>
<feature type="transmembrane region" description="Helical" evidence="9">
    <location>
        <begin position="40"/>
        <end position="60"/>
    </location>
</feature>
<dbReference type="STRING" id="997296.PB1_12404"/>
<dbReference type="InterPro" id="IPR005171">
    <property type="entry name" value="Cyt_c_oxidase_su4_prok"/>
</dbReference>
<evidence type="ECO:0000256" key="1">
    <source>
        <dbReference type="ARBA" id="ARBA00000725"/>
    </source>
</evidence>
<dbReference type="PANTHER" id="PTHR36835">
    <property type="entry name" value="CYTOCHROME BO(3) UBIQUINOL OXIDASE SUBUNIT 4"/>
    <property type="match status" value="1"/>
</dbReference>
<organism evidence="10 11">
    <name type="scientific">Bacillus methanolicus PB1</name>
    <dbReference type="NCBI Taxonomy" id="997296"/>
    <lineage>
        <taxon>Bacteria</taxon>
        <taxon>Bacillati</taxon>
        <taxon>Bacillota</taxon>
        <taxon>Bacilli</taxon>
        <taxon>Bacillales</taxon>
        <taxon>Bacillaceae</taxon>
        <taxon>Bacillus</taxon>
    </lineage>
</organism>
<dbReference type="AlphaFoldDB" id="I3DVU0"/>
<proteinExistence type="inferred from homology"/>
<sequence length="101" mass="11017">MAKKSKGFPVSHVVGFILSLVLTFTAAGVALKTSLPLKTIIWIIGSLAIVQAVLQLYMFMHMNEGEDAKAQTINIIYAFFIAVVTVAGSIWVMSSGHMYHM</sequence>
<dbReference type="GO" id="GO:0016682">
    <property type="term" value="F:oxidoreductase activity, acting on diphenols and related substances as donors, oxygen as acceptor"/>
    <property type="evidence" value="ECO:0007669"/>
    <property type="project" value="UniProtKB-UniRule"/>
</dbReference>
<evidence type="ECO:0000256" key="4">
    <source>
        <dbReference type="ARBA" id="ARBA00022475"/>
    </source>
</evidence>
<dbReference type="OrthoDB" id="2361460at2"/>